<organism evidence="5 6">
    <name type="scientific">Cohnella hongkongensis</name>
    <dbReference type="NCBI Taxonomy" id="178337"/>
    <lineage>
        <taxon>Bacteria</taxon>
        <taxon>Bacillati</taxon>
        <taxon>Bacillota</taxon>
        <taxon>Bacilli</taxon>
        <taxon>Bacillales</taxon>
        <taxon>Paenibacillaceae</taxon>
        <taxon>Cohnella</taxon>
    </lineage>
</organism>
<name>A0ABV9FHC1_9BACL</name>
<dbReference type="PRINTS" id="PR00909">
    <property type="entry name" value="SPERMDNBNDNG"/>
</dbReference>
<comment type="caution">
    <text evidence="5">The sequence shown here is derived from an EMBL/GenBank/DDBJ whole genome shotgun (WGS) entry which is preliminary data.</text>
</comment>
<evidence type="ECO:0000256" key="3">
    <source>
        <dbReference type="ARBA" id="ARBA00022729"/>
    </source>
</evidence>
<dbReference type="Gene3D" id="3.40.190.10">
    <property type="entry name" value="Periplasmic binding protein-like II"/>
    <property type="match status" value="2"/>
</dbReference>
<dbReference type="Pfam" id="PF13416">
    <property type="entry name" value="SBP_bac_8"/>
    <property type="match status" value="1"/>
</dbReference>
<dbReference type="InterPro" id="IPR001188">
    <property type="entry name" value="Sperm_putr-bd"/>
</dbReference>
<dbReference type="RefSeq" id="WP_378101399.1">
    <property type="nucleotide sequence ID" value="NZ_JBHSEP010000025.1"/>
</dbReference>
<dbReference type="PANTHER" id="PTHR30222:SF17">
    <property type="entry name" value="SPERMIDINE_PUTRESCINE-BINDING PERIPLASMIC PROTEIN"/>
    <property type="match status" value="1"/>
</dbReference>
<evidence type="ECO:0000256" key="4">
    <source>
        <dbReference type="ARBA" id="ARBA00022764"/>
    </source>
</evidence>
<evidence type="ECO:0000256" key="2">
    <source>
        <dbReference type="ARBA" id="ARBA00022448"/>
    </source>
</evidence>
<accession>A0ABV9FHC1</accession>
<evidence type="ECO:0000313" key="5">
    <source>
        <dbReference type="EMBL" id="MFC4601395.1"/>
    </source>
</evidence>
<protein>
    <submittedName>
        <fullName evidence="5">ABC transporter substrate-binding protein</fullName>
    </submittedName>
</protein>
<dbReference type="CDD" id="cd13663">
    <property type="entry name" value="PBP2_PotD_PotF_like_2"/>
    <property type="match status" value="1"/>
</dbReference>
<reference evidence="6" key="1">
    <citation type="journal article" date="2019" name="Int. J. Syst. Evol. Microbiol.">
        <title>The Global Catalogue of Microorganisms (GCM) 10K type strain sequencing project: providing services to taxonomists for standard genome sequencing and annotation.</title>
        <authorList>
            <consortium name="The Broad Institute Genomics Platform"/>
            <consortium name="The Broad Institute Genome Sequencing Center for Infectious Disease"/>
            <person name="Wu L."/>
            <person name="Ma J."/>
        </authorList>
    </citation>
    <scope>NUCLEOTIDE SEQUENCE [LARGE SCALE GENOMIC DNA]</scope>
    <source>
        <strain evidence="6">CCUG 49571</strain>
    </source>
</reference>
<proteinExistence type="predicted"/>
<comment type="subcellular location">
    <subcellularLocation>
        <location evidence="1">Periplasm</location>
    </subcellularLocation>
</comment>
<dbReference type="SUPFAM" id="SSF53850">
    <property type="entry name" value="Periplasmic binding protein-like II"/>
    <property type="match status" value="1"/>
</dbReference>
<evidence type="ECO:0000256" key="1">
    <source>
        <dbReference type="ARBA" id="ARBA00004418"/>
    </source>
</evidence>
<sequence length="358" mass="40620">MKQLVRLFGAVFVAAFALMYWTSYLNSSQGYSGANTITIFNWGDYIDPELIAEFEDETGLKIIYQTFDSNEAMMTKIEQGGTAFDIAIPSEYAISKMKEEGLLQPIDHSLVPNLEHIDERFLDLSFDPGNAYSIPYFWGTVGIIYNPALLEDGQTFESWDDLWNEELRNQILLVDGAREVIGFGLNSLGYSLNDTNEEHLQEAKRKLSLLTPNVKAIVGDEIKMLLAGEEAAVGVVWSGDAAEIMWENENLDYVIPKEGSNVWFDNMVIPASARNVEGAHKFINFMLDPEIAARNAEYVGYSTPNAKALELLPEEISQDERFYPSPELTDKLEVYENLGKRMLSHYNELFLEFKMHRK</sequence>
<dbReference type="PANTHER" id="PTHR30222">
    <property type="entry name" value="SPERMIDINE/PUTRESCINE-BINDING PERIPLASMIC PROTEIN"/>
    <property type="match status" value="1"/>
</dbReference>
<dbReference type="InterPro" id="IPR006059">
    <property type="entry name" value="SBP"/>
</dbReference>
<evidence type="ECO:0000313" key="6">
    <source>
        <dbReference type="Proteomes" id="UP001596028"/>
    </source>
</evidence>
<dbReference type="Proteomes" id="UP001596028">
    <property type="component" value="Unassembled WGS sequence"/>
</dbReference>
<dbReference type="PIRSF" id="PIRSF019574">
    <property type="entry name" value="Periplasmic_polyamine_BP"/>
    <property type="match status" value="1"/>
</dbReference>
<gene>
    <name evidence="5" type="ORF">ACFO3S_24340</name>
</gene>
<keyword evidence="4" id="KW-0574">Periplasm</keyword>
<keyword evidence="2" id="KW-0813">Transport</keyword>
<dbReference type="EMBL" id="JBHSEP010000025">
    <property type="protein sequence ID" value="MFC4601395.1"/>
    <property type="molecule type" value="Genomic_DNA"/>
</dbReference>
<keyword evidence="6" id="KW-1185">Reference proteome</keyword>
<keyword evidence="3" id="KW-0732">Signal</keyword>